<dbReference type="InterPro" id="IPR001610">
    <property type="entry name" value="PAC"/>
</dbReference>
<reference evidence="15 16" key="1">
    <citation type="journal article" date="2014" name="Genome Announc.">
        <title>Genome Sequence and Methylome of Soil Bacterium Gemmatirosa kalamazoonensis KBS708T, a Member of the Rarely Cultivated Gemmatimonadetes Phylum.</title>
        <authorList>
            <person name="Debruyn J.M."/>
            <person name="Radosevich M."/>
            <person name="Wommack K.E."/>
            <person name="Polson S.W."/>
            <person name="Hauser L.J."/>
            <person name="Fawaz M.N."/>
            <person name="Korlach J."/>
            <person name="Tsai Y.C."/>
        </authorList>
    </citation>
    <scope>NUCLEOTIDE SEQUENCE [LARGE SCALE GENOMIC DNA]</scope>
    <source>
        <strain evidence="15 16">KBS708</strain>
    </source>
</reference>
<dbReference type="InterPro" id="IPR000014">
    <property type="entry name" value="PAS"/>
</dbReference>
<dbReference type="InterPro" id="IPR011006">
    <property type="entry name" value="CheY-like_superfamily"/>
</dbReference>
<feature type="domain" description="PAS" evidence="13">
    <location>
        <begin position="20"/>
        <end position="69"/>
    </location>
</feature>
<dbReference type="SMART" id="SM00086">
    <property type="entry name" value="PAC"/>
    <property type="match status" value="2"/>
</dbReference>
<dbReference type="SMART" id="SM00387">
    <property type="entry name" value="HATPase_c"/>
    <property type="match status" value="1"/>
</dbReference>
<keyword evidence="3 9" id="KW-0597">Phosphoprotein</keyword>
<dbReference type="InterPro" id="IPR035965">
    <property type="entry name" value="PAS-like_dom_sf"/>
</dbReference>
<dbReference type="FunCoup" id="W0RJ99">
    <property type="interactions" value="186"/>
</dbReference>
<dbReference type="PROSITE" id="PS50110">
    <property type="entry name" value="RESPONSE_REGULATORY"/>
    <property type="match status" value="1"/>
</dbReference>
<dbReference type="SMART" id="SM00388">
    <property type="entry name" value="HisKA"/>
    <property type="match status" value="1"/>
</dbReference>
<evidence type="ECO:0000256" key="4">
    <source>
        <dbReference type="ARBA" id="ARBA00022679"/>
    </source>
</evidence>
<dbReference type="PANTHER" id="PTHR43065">
    <property type="entry name" value="SENSOR HISTIDINE KINASE"/>
    <property type="match status" value="1"/>
</dbReference>
<dbReference type="Gene3D" id="3.30.450.20">
    <property type="entry name" value="PAS domain"/>
    <property type="match status" value="2"/>
</dbReference>
<dbReference type="InterPro" id="IPR036097">
    <property type="entry name" value="HisK_dim/P_sf"/>
</dbReference>
<dbReference type="InterPro" id="IPR001789">
    <property type="entry name" value="Sig_transdc_resp-reg_receiver"/>
</dbReference>
<proteinExistence type="predicted"/>
<keyword evidence="4" id="KW-0808">Transferase</keyword>
<dbReference type="SUPFAM" id="SSF52172">
    <property type="entry name" value="CheY-like"/>
    <property type="match status" value="1"/>
</dbReference>
<evidence type="ECO:0000259" key="14">
    <source>
        <dbReference type="PROSITE" id="PS50113"/>
    </source>
</evidence>
<dbReference type="STRING" id="861299.J421_1956"/>
<dbReference type="KEGG" id="gba:J421_1956"/>
<evidence type="ECO:0000256" key="6">
    <source>
        <dbReference type="ARBA" id="ARBA00022777"/>
    </source>
</evidence>
<dbReference type="InParanoid" id="W0RJ99"/>
<dbReference type="eggNOG" id="COG4191">
    <property type="taxonomic scope" value="Bacteria"/>
</dbReference>
<feature type="modified residue" description="4-aspartylphosphate" evidence="9">
    <location>
        <position position="599"/>
    </location>
</feature>
<feature type="domain" description="PAC" evidence="14">
    <location>
        <begin position="253"/>
        <end position="305"/>
    </location>
</feature>
<dbReference type="GO" id="GO:0000155">
    <property type="term" value="F:phosphorelay sensor kinase activity"/>
    <property type="evidence" value="ECO:0007669"/>
    <property type="project" value="InterPro"/>
</dbReference>
<dbReference type="Gene3D" id="1.10.287.130">
    <property type="match status" value="1"/>
</dbReference>
<evidence type="ECO:0000256" key="5">
    <source>
        <dbReference type="ARBA" id="ARBA00022741"/>
    </source>
</evidence>
<keyword evidence="10" id="KW-0175">Coiled coil</keyword>
<dbReference type="HOGENOM" id="CLU_000445_114_51_0"/>
<keyword evidence="16" id="KW-1185">Reference proteome</keyword>
<dbReference type="Pfam" id="PF02518">
    <property type="entry name" value="HATPase_c"/>
    <property type="match status" value="1"/>
</dbReference>
<dbReference type="PANTHER" id="PTHR43065:SF46">
    <property type="entry name" value="C4-DICARBOXYLATE TRANSPORT SENSOR PROTEIN DCTB"/>
    <property type="match status" value="1"/>
</dbReference>
<evidence type="ECO:0000313" key="15">
    <source>
        <dbReference type="EMBL" id="AHG89493.1"/>
    </source>
</evidence>
<dbReference type="SUPFAM" id="SSF55874">
    <property type="entry name" value="ATPase domain of HSP90 chaperone/DNA topoisomerase II/histidine kinase"/>
    <property type="match status" value="1"/>
</dbReference>
<protein>
    <recommendedName>
        <fullName evidence="2">histidine kinase</fullName>
        <ecNumber evidence="2">2.7.13.3</ecNumber>
    </recommendedName>
</protein>
<dbReference type="InterPro" id="IPR005467">
    <property type="entry name" value="His_kinase_dom"/>
</dbReference>
<dbReference type="PROSITE" id="PS50112">
    <property type="entry name" value="PAS"/>
    <property type="match status" value="1"/>
</dbReference>
<dbReference type="GO" id="GO:0006355">
    <property type="term" value="P:regulation of DNA-templated transcription"/>
    <property type="evidence" value="ECO:0007669"/>
    <property type="project" value="InterPro"/>
</dbReference>
<feature type="domain" description="PAC" evidence="14">
    <location>
        <begin position="88"/>
        <end position="140"/>
    </location>
</feature>
<dbReference type="AlphaFoldDB" id="W0RJ99"/>
<name>W0RJ99_9BACT</name>
<evidence type="ECO:0000313" key="16">
    <source>
        <dbReference type="Proteomes" id="UP000019151"/>
    </source>
</evidence>
<dbReference type="Proteomes" id="UP000019151">
    <property type="component" value="Chromosome"/>
</dbReference>
<dbReference type="PATRIC" id="fig|861299.3.peg.1990"/>
<dbReference type="InterPro" id="IPR003594">
    <property type="entry name" value="HATPase_dom"/>
</dbReference>
<evidence type="ECO:0000259" key="11">
    <source>
        <dbReference type="PROSITE" id="PS50109"/>
    </source>
</evidence>
<dbReference type="SUPFAM" id="SSF47384">
    <property type="entry name" value="Homodimeric domain of signal transducing histidine kinase"/>
    <property type="match status" value="1"/>
</dbReference>
<evidence type="ECO:0000259" key="13">
    <source>
        <dbReference type="PROSITE" id="PS50112"/>
    </source>
</evidence>
<dbReference type="InterPro" id="IPR013656">
    <property type="entry name" value="PAS_4"/>
</dbReference>
<dbReference type="SMART" id="SM00448">
    <property type="entry name" value="REC"/>
    <property type="match status" value="1"/>
</dbReference>
<gene>
    <name evidence="15" type="ORF">J421_1956</name>
</gene>
<evidence type="ECO:0000259" key="12">
    <source>
        <dbReference type="PROSITE" id="PS50110"/>
    </source>
</evidence>
<evidence type="ECO:0000256" key="8">
    <source>
        <dbReference type="ARBA" id="ARBA00023012"/>
    </source>
</evidence>
<feature type="domain" description="Histidine kinase" evidence="11">
    <location>
        <begin position="318"/>
        <end position="527"/>
    </location>
</feature>
<dbReference type="PROSITE" id="PS50113">
    <property type="entry name" value="PAC"/>
    <property type="match status" value="2"/>
</dbReference>
<dbReference type="InterPro" id="IPR013767">
    <property type="entry name" value="PAS_fold"/>
</dbReference>
<dbReference type="InterPro" id="IPR036890">
    <property type="entry name" value="HATPase_C_sf"/>
</dbReference>
<dbReference type="Gene3D" id="3.40.50.2300">
    <property type="match status" value="1"/>
</dbReference>
<keyword evidence="5" id="KW-0547">Nucleotide-binding</keyword>
<comment type="catalytic activity">
    <reaction evidence="1">
        <text>ATP + protein L-histidine = ADP + protein N-phospho-L-histidine.</text>
        <dbReference type="EC" id="2.7.13.3"/>
    </reaction>
</comment>
<dbReference type="Pfam" id="PF08448">
    <property type="entry name" value="PAS_4"/>
    <property type="match status" value="1"/>
</dbReference>
<dbReference type="GO" id="GO:0005524">
    <property type="term" value="F:ATP binding"/>
    <property type="evidence" value="ECO:0007669"/>
    <property type="project" value="UniProtKB-KW"/>
</dbReference>
<dbReference type="CDD" id="cd00130">
    <property type="entry name" value="PAS"/>
    <property type="match status" value="2"/>
</dbReference>
<dbReference type="PRINTS" id="PR00344">
    <property type="entry name" value="BCTRLSENSOR"/>
</dbReference>
<organism evidence="15 16">
    <name type="scientific">Gemmatirosa kalamazoonensis</name>
    <dbReference type="NCBI Taxonomy" id="861299"/>
    <lineage>
        <taxon>Bacteria</taxon>
        <taxon>Pseudomonadati</taxon>
        <taxon>Gemmatimonadota</taxon>
        <taxon>Gemmatimonadia</taxon>
        <taxon>Gemmatimonadales</taxon>
        <taxon>Gemmatimonadaceae</taxon>
        <taxon>Gemmatirosa</taxon>
    </lineage>
</organism>
<evidence type="ECO:0000256" key="7">
    <source>
        <dbReference type="ARBA" id="ARBA00022840"/>
    </source>
</evidence>
<feature type="domain" description="Response regulatory" evidence="12">
    <location>
        <begin position="549"/>
        <end position="664"/>
    </location>
</feature>
<sequence>MNMPPPRRPLLAGQDLQALLVEHLADHAIFALDRDGRVVTWTAGARRMKGWDDAEILGQHFSRFYTPEDVAAGLPERLLAVAAETGTAQHEGWRVRKDGSRFWADVVITALRDERGALVGFAKVTRDRTERIEAAARAERLAAQSLELEHQVEEAQALAEENERLYAEAREAAARLSLLDHAVQAASESIVIATAEFDDEGPHVLFANPACSRLTGRTVEALVGLPLRAVLRFEARDGASRAARARLLAGQPANGHIDFAAPDGGRRVLEYRTAPIREASGALRHLVVVLSDVTERVRVEEQYRQAQKMEALGQLAGGIAHDFNNLLTVIGANAAFLDQAIAADDARHTDVDEIRGAVARAGALTRQLLAFSRRQPFAPRELDLNDVVQGAESLLRRVLGENIELVTRLADGLPAIVADRGQLEQVLLNLVVNARDAMPDGGRLEIATFAAADGGVTLRVRDSGVGMSAETQSRIFEPFFTTKEPGKGTGLGLSTVYGVVGRLGGRIMVESAPGRGATFTIQVPPPTAAPAAPAEAQDETGPSAGRGEVVLLVEDEEALRRVARRALVAAGYHVVDAPDGPTALATAATLDRVDLLATDVVMPVMRGSALAARLRERFPALRVLYISGYTGDVEVERERSEPGTRFLEKPYDGNALARAARALLDA</sequence>
<keyword evidence="8" id="KW-0902">Two-component regulatory system</keyword>
<dbReference type="Pfam" id="PF00512">
    <property type="entry name" value="HisKA"/>
    <property type="match status" value="1"/>
</dbReference>
<dbReference type="InterPro" id="IPR003661">
    <property type="entry name" value="HisK_dim/P_dom"/>
</dbReference>
<evidence type="ECO:0000256" key="9">
    <source>
        <dbReference type="PROSITE-ProRule" id="PRU00169"/>
    </source>
</evidence>
<dbReference type="PROSITE" id="PS50109">
    <property type="entry name" value="HIS_KIN"/>
    <property type="match status" value="1"/>
</dbReference>
<accession>W0RJ99</accession>
<dbReference type="EMBL" id="CP007128">
    <property type="protein sequence ID" value="AHG89493.1"/>
    <property type="molecule type" value="Genomic_DNA"/>
</dbReference>
<dbReference type="OrthoDB" id="220475at2"/>
<feature type="coiled-coil region" evidence="10">
    <location>
        <begin position="138"/>
        <end position="175"/>
    </location>
</feature>
<keyword evidence="6" id="KW-0418">Kinase</keyword>
<keyword evidence="7" id="KW-0067">ATP-binding</keyword>
<dbReference type="CDD" id="cd00082">
    <property type="entry name" value="HisKA"/>
    <property type="match status" value="1"/>
</dbReference>
<evidence type="ECO:0000256" key="1">
    <source>
        <dbReference type="ARBA" id="ARBA00000085"/>
    </source>
</evidence>
<dbReference type="EC" id="2.7.13.3" evidence="2"/>
<dbReference type="Pfam" id="PF00989">
    <property type="entry name" value="PAS"/>
    <property type="match status" value="1"/>
</dbReference>
<dbReference type="SMART" id="SM00091">
    <property type="entry name" value="PAS"/>
    <property type="match status" value="2"/>
</dbReference>
<evidence type="ECO:0000256" key="10">
    <source>
        <dbReference type="SAM" id="Coils"/>
    </source>
</evidence>
<evidence type="ECO:0000256" key="3">
    <source>
        <dbReference type="ARBA" id="ARBA00022553"/>
    </source>
</evidence>
<dbReference type="InterPro" id="IPR004358">
    <property type="entry name" value="Sig_transdc_His_kin-like_C"/>
</dbReference>
<evidence type="ECO:0000256" key="2">
    <source>
        <dbReference type="ARBA" id="ARBA00012438"/>
    </source>
</evidence>
<dbReference type="Gene3D" id="3.30.565.10">
    <property type="entry name" value="Histidine kinase-like ATPase, C-terminal domain"/>
    <property type="match status" value="1"/>
</dbReference>
<dbReference type="InterPro" id="IPR000700">
    <property type="entry name" value="PAS-assoc_C"/>
</dbReference>
<dbReference type="NCBIfam" id="TIGR00229">
    <property type="entry name" value="sensory_box"/>
    <property type="match status" value="2"/>
</dbReference>
<dbReference type="Pfam" id="PF00072">
    <property type="entry name" value="Response_reg"/>
    <property type="match status" value="1"/>
</dbReference>
<dbReference type="SUPFAM" id="SSF55785">
    <property type="entry name" value="PYP-like sensor domain (PAS domain)"/>
    <property type="match status" value="2"/>
</dbReference>